<dbReference type="PROSITE" id="PS51819">
    <property type="entry name" value="VOC"/>
    <property type="match status" value="1"/>
</dbReference>
<dbReference type="Gene3D" id="3.10.180.10">
    <property type="entry name" value="2,3-Dihydroxybiphenyl 1,2-Dioxygenase, domain 1"/>
    <property type="match status" value="1"/>
</dbReference>
<dbReference type="InterPro" id="IPR004360">
    <property type="entry name" value="Glyas_Fos-R_dOase_dom"/>
</dbReference>
<dbReference type="RefSeq" id="WP_337704775.1">
    <property type="nucleotide sequence ID" value="NZ_JBBEGM010000008.1"/>
</dbReference>
<organism evidence="2 3">
    <name type="scientific">Actinomycetospora flava</name>
    <dbReference type="NCBI Taxonomy" id="3129232"/>
    <lineage>
        <taxon>Bacteria</taxon>
        <taxon>Bacillati</taxon>
        <taxon>Actinomycetota</taxon>
        <taxon>Actinomycetes</taxon>
        <taxon>Pseudonocardiales</taxon>
        <taxon>Pseudonocardiaceae</taxon>
        <taxon>Actinomycetospora</taxon>
    </lineage>
</organism>
<accession>A0ABU8M8N9</accession>
<sequence>MSGPELFAGLFVGDYEASRAWYGRLLGAEPAFLASDTEAVWQLGEQRWLYIKQHPEHAGHGEVTLFPEDLDATVAGAAGRGVDPQRHEDYPGGVRKVVYRDPDGNEIGFGGATA</sequence>
<evidence type="ECO:0000313" key="2">
    <source>
        <dbReference type="EMBL" id="MEJ2863412.1"/>
    </source>
</evidence>
<dbReference type="Pfam" id="PF00903">
    <property type="entry name" value="Glyoxalase"/>
    <property type="match status" value="1"/>
</dbReference>
<dbReference type="InterPro" id="IPR029068">
    <property type="entry name" value="Glyas_Bleomycin-R_OHBP_Dase"/>
</dbReference>
<keyword evidence="3" id="KW-1185">Reference proteome</keyword>
<protein>
    <submittedName>
        <fullName evidence="2">VOC family protein</fullName>
    </submittedName>
</protein>
<dbReference type="SUPFAM" id="SSF54593">
    <property type="entry name" value="Glyoxalase/Bleomycin resistance protein/Dihydroxybiphenyl dioxygenase"/>
    <property type="match status" value="1"/>
</dbReference>
<evidence type="ECO:0000313" key="3">
    <source>
        <dbReference type="Proteomes" id="UP001369736"/>
    </source>
</evidence>
<evidence type="ECO:0000259" key="1">
    <source>
        <dbReference type="PROSITE" id="PS51819"/>
    </source>
</evidence>
<proteinExistence type="predicted"/>
<feature type="domain" description="VOC" evidence="1">
    <location>
        <begin position="3"/>
        <end position="112"/>
    </location>
</feature>
<gene>
    <name evidence="2" type="ORF">WCD58_19765</name>
</gene>
<dbReference type="Proteomes" id="UP001369736">
    <property type="component" value="Unassembled WGS sequence"/>
</dbReference>
<dbReference type="InterPro" id="IPR037523">
    <property type="entry name" value="VOC_core"/>
</dbReference>
<dbReference type="EMBL" id="JBBEGM010000008">
    <property type="protein sequence ID" value="MEJ2863412.1"/>
    <property type="molecule type" value="Genomic_DNA"/>
</dbReference>
<name>A0ABU8M8N9_9PSEU</name>
<reference evidence="2 3" key="1">
    <citation type="submission" date="2024-03" db="EMBL/GenBank/DDBJ databases">
        <title>Actinomycetospora sp. OC33-EN07, a novel actinomycete isolated from wild orchid (Aerides multiflora).</title>
        <authorList>
            <person name="Suriyachadkun C."/>
        </authorList>
    </citation>
    <scope>NUCLEOTIDE SEQUENCE [LARGE SCALE GENOMIC DNA]</scope>
    <source>
        <strain evidence="2 3">OC33-EN07</strain>
    </source>
</reference>
<dbReference type="CDD" id="cd06587">
    <property type="entry name" value="VOC"/>
    <property type="match status" value="1"/>
</dbReference>
<comment type="caution">
    <text evidence="2">The sequence shown here is derived from an EMBL/GenBank/DDBJ whole genome shotgun (WGS) entry which is preliminary data.</text>
</comment>